<protein>
    <submittedName>
        <fullName evidence="3">Uncharacterized protein</fullName>
    </submittedName>
</protein>
<accession>X0SXQ4</accession>
<dbReference type="Gene3D" id="1.25.40.10">
    <property type="entry name" value="Tetratricopeptide repeat domain"/>
    <property type="match status" value="1"/>
</dbReference>
<reference evidence="3" key="1">
    <citation type="journal article" date="2014" name="Front. Microbiol.">
        <title>High frequency of phylogenetically diverse reductive dehalogenase-homologous genes in deep subseafloor sedimentary metagenomes.</title>
        <authorList>
            <person name="Kawai M."/>
            <person name="Futagami T."/>
            <person name="Toyoda A."/>
            <person name="Takaki Y."/>
            <person name="Nishi S."/>
            <person name="Hori S."/>
            <person name="Arai W."/>
            <person name="Tsubouchi T."/>
            <person name="Morono Y."/>
            <person name="Uchiyama I."/>
            <person name="Ito T."/>
            <person name="Fujiyama A."/>
            <person name="Inagaki F."/>
            <person name="Takami H."/>
        </authorList>
    </citation>
    <scope>NUCLEOTIDE SEQUENCE</scope>
    <source>
        <strain evidence="3">Expedition CK06-06</strain>
    </source>
</reference>
<dbReference type="PROSITE" id="PS50293">
    <property type="entry name" value="TPR_REGION"/>
    <property type="match status" value="2"/>
</dbReference>
<keyword evidence="1" id="KW-0677">Repeat</keyword>
<gene>
    <name evidence="3" type="ORF">S01H1_02458</name>
</gene>
<evidence type="ECO:0000256" key="1">
    <source>
        <dbReference type="ARBA" id="ARBA00022737"/>
    </source>
</evidence>
<organism evidence="3">
    <name type="scientific">marine sediment metagenome</name>
    <dbReference type="NCBI Taxonomy" id="412755"/>
    <lineage>
        <taxon>unclassified sequences</taxon>
        <taxon>metagenomes</taxon>
        <taxon>ecological metagenomes</taxon>
    </lineage>
</organism>
<evidence type="ECO:0000256" key="2">
    <source>
        <dbReference type="ARBA" id="ARBA00022803"/>
    </source>
</evidence>
<dbReference type="InterPro" id="IPR013105">
    <property type="entry name" value="TPR_2"/>
</dbReference>
<dbReference type="SMART" id="SM00028">
    <property type="entry name" value="TPR"/>
    <property type="match status" value="3"/>
</dbReference>
<sequence>NEIGLAQEEYEKVAQGLEQEKKPDLAEIQSEVLSFMGELSLERKDKEAALKYYKEALELDPRDENLAYTVGEVCFSLGKIEDAAYHFNLASELKPTWANPYLKLGYVYLRQEDYQKAKENFNKFLELEPDHPLAENIKEIIVRLEKK</sequence>
<dbReference type="PANTHER" id="PTHR12558:SF13">
    <property type="entry name" value="CELL DIVISION CYCLE PROTEIN 27 HOMOLOG"/>
    <property type="match status" value="1"/>
</dbReference>
<dbReference type="PROSITE" id="PS50005">
    <property type="entry name" value="TPR"/>
    <property type="match status" value="2"/>
</dbReference>
<proteinExistence type="predicted"/>
<dbReference type="PANTHER" id="PTHR12558">
    <property type="entry name" value="CELL DIVISION CYCLE 16,23,27"/>
    <property type="match status" value="1"/>
</dbReference>
<keyword evidence="2" id="KW-0802">TPR repeat</keyword>
<dbReference type="AlphaFoldDB" id="X0SXQ4"/>
<name>X0SXQ4_9ZZZZ</name>
<comment type="caution">
    <text evidence="3">The sequence shown here is derived from an EMBL/GenBank/DDBJ whole genome shotgun (WGS) entry which is preliminary data.</text>
</comment>
<evidence type="ECO:0000313" key="3">
    <source>
        <dbReference type="EMBL" id="GAF85764.1"/>
    </source>
</evidence>
<dbReference type="Pfam" id="PF13414">
    <property type="entry name" value="TPR_11"/>
    <property type="match status" value="1"/>
</dbReference>
<dbReference type="SUPFAM" id="SSF48452">
    <property type="entry name" value="TPR-like"/>
    <property type="match status" value="1"/>
</dbReference>
<feature type="non-terminal residue" evidence="3">
    <location>
        <position position="1"/>
    </location>
</feature>
<dbReference type="InterPro" id="IPR011990">
    <property type="entry name" value="TPR-like_helical_dom_sf"/>
</dbReference>
<dbReference type="Pfam" id="PF07719">
    <property type="entry name" value="TPR_2"/>
    <property type="match status" value="1"/>
</dbReference>
<dbReference type="EMBL" id="BARS01001183">
    <property type="protein sequence ID" value="GAF85764.1"/>
    <property type="molecule type" value="Genomic_DNA"/>
</dbReference>
<dbReference type="InterPro" id="IPR019734">
    <property type="entry name" value="TPR_rpt"/>
</dbReference>